<keyword evidence="2" id="KW-0808">Transferase</keyword>
<dbReference type="GO" id="GO:0016567">
    <property type="term" value="P:protein ubiquitination"/>
    <property type="evidence" value="ECO:0007669"/>
    <property type="project" value="InterPro"/>
</dbReference>
<comment type="pathway">
    <text evidence="1">Protein modification; protein ubiquitination.</text>
</comment>
<keyword evidence="6" id="KW-1185">Reference proteome</keyword>
<evidence type="ECO:0000313" key="6">
    <source>
        <dbReference type="Proteomes" id="UP001279734"/>
    </source>
</evidence>
<dbReference type="PANTHER" id="PTHR23315:SF7">
    <property type="entry name" value="U-BOX DOMAIN-CONTAINING PROTEIN 4"/>
    <property type="match status" value="1"/>
</dbReference>
<dbReference type="SUPFAM" id="SSF57850">
    <property type="entry name" value="RING/U-box"/>
    <property type="match status" value="1"/>
</dbReference>
<reference evidence="5" key="1">
    <citation type="submission" date="2023-05" db="EMBL/GenBank/DDBJ databases">
        <title>Nepenthes gracilis genome sequencing.</title>
        <authorList>
            <person name="Fukushima K."/>
        </authorList>
    </citation>
    <scope>NUCLEOTIDE SEQUENCE</scope>
    <source>
        <strain evidence="5">SING2019-196</strain>
    </source>
</reference>
<accession>A0AAD3S546</accession>
<dbReference type="InterPro" id="IPR013083">
    <property type="entry name" value="Znf_RING/FYVE/PHD"/>
</dbReference>
<feature type="region of interest" description="Disordered" evidence="3">
    <location>
        <begin position="165"/>
        <end position="204"/>
    </location>
</feature>
<dbReference type="EMBL" id="BSYO01000005">
    <property type="protein sequence ID" value="GMH04672.1"/>
    <property type="molecule type" value="Genomic_DNA"/>
</dbReference>
<gene>
    <name evidence="5" type="ORF">Nepgr_006512</name>
</gene>
<protein>
    <recommendedName>
        <fullName evidence="4">U-box domain-containing protein</fullName>
    </recommendedName>
</protein>
<dbReference type="AlphaFoldDB" id="A0AAD3S546"/>
<evidence type="ECO:0000256" key="1">
    <source>
        <dbReference type="ARBA" id="ARBA00004906"/>
    </source>
</evidence>
<organism evidence="5 6">
    <name type="scientific">Nepenthes gracilis</name>
    <name type="common">Slender pitcher plant</name>
    <dbReference type="NCBI Taxonomy" id="150966"/>
    <lineage>
        <taxon>Eukaryota</taxon>
        <taxon>Viridiplantae</taxon>
        <taxon>Streptophyta</taxon>
        <taxon>Embryophyta</taxon>
        <taxon>Tracheophyta</taxon>
        <taxon>Spermatophyta</taxon>
        <taxon>Magnoliopsida</taxon>
        <taxon>eudicotyledons</taxon>
        <taxon>Gunneridae</taxon>
        <taxon>Pentapetalae</taxon>
        <taxon>Caryophyllales</taxon>
        <taxon>Nepenthaceae</taxon>
        <taxon>Nepenthes</taxon>
    </lineage>
</organism>
<dbReference type="Pfam" id="PF04564">
    <property type="entry name" value="U-box"/>
    <property type="match status" value="1"/>
</dbReference>
<feature type="domain" description="U-box" evidence="4">
    <location>
        <begin position="44"/>
        <end position="111"/>
    </location>
</feature>
<evidence type="ECO:0000259" key="4">
    <source>
        <dbReference type="Pfam" id="PF04564"/>
    </source>
</evidence>
<evidence type="ECO:0000256" key="3">
    <source>
        <dbReference type="SAM" id="MobiDB-lite"/>
    </source>
</evidence>
<dbReference type="GO" id="GO:0004842">
    <property type="term" value="F:ubiquitin-protein transferase activity"/>
    <property type="evidence" value="ECO:0007669"/>
    <property type="project" value="InterPro"/>
</dbReference>
<feature type="compositionally biased region" description="Low complexity" evidence="3">
    <location>
        <begin position="176"/>
        <end position="189"/>
    </location>
</feature>
<comment type="caution">
    <text evidence="5">The sequence shown here is derived from an EMBL/GenBank/DDBJ whole genome shotgun (WGS) entry which is preliminary data.</text>
</comment>
<dbReference type="PANTHER" id="PTHR23315">
    <property type="entry name" value="U BOX DOMAIN-CONTAINING"/>
    <property type="match status" value="1"/>
</dbReference>
<evidence type="ECO:0000256" key="2">
    <source>
        <dbReference type="ARBA" id="ARBA00022679"/>
    </source>
</evidence>
<sequence>MLTIEKNVEVEYIDQPIALLMHIHDHLVAMKQPQCCTLVPISTSFCCILSLELMTNPSNHSPGQTYARAHSQKWLNLRLTVYLKARQTLDHMNLLLNYTCKAFIADWCKKNNVKLPGHMKSMSLNQPLAVPSHPNFGAFKDLNITHSSVMPPPLSPEPTQSIVVDERNSSSTPRGDTTQTSQSPTTYSSDDSKGLPKEQSPAVAAPVSIPSQHAIPLALLMCCQGIMEVIAVRKETLAENLSFCMIHMRWKPGRGRRGSDSPFSGIEKENQTGHSASKPLPREEG</sequence>
<name>A0AAD3S546_NEPGR</name>
<dbReference type="Proteomes" id="UP001279734">
    <property type="component" value="Unassembled WGS sequence"/>
</dbReference>
<dbReference type="Gene3D" id="3.30.40.10">
    <property type="entry name" value="Zinc/RING finger domain, C3HC4 (zinc finger)"/>
    <property type="match status" value="1"/>
</dbReference>
<evidence type="ECO:0000313" key="5">
    <source>
        <dbReference type="EMBL" id="GMH04672.1"/>
    </source>
</evidence>
<dbReference type="InterPro" id="IPR003613">
    <property type="entry name" value="Ubox_domain"/>
</dbReference>
<feature type="region of interest" description="Disordered" evidence="3">
    <location>
        <begin position="251"/>
        <end position="285"/>
    </location>
</feature>
<proteinExistence type="predicted"/>